<dbReference type="SMART" id="SM00332">
    <property type="entry name" value="PP2Cc"/>
    <property type="match status" value="1"/>
</dbReference>
<dbReference type="InterPro" id="IPR015655">
    <property type="entry name" value="PP2C"/>
</dbReference>
<name>A0A2S9QKS3_9MICO</name>
<dbReference type="CDD" id="cd00143">
    <property type="entry name" value="PP2Cc"/>
    <property type="match status" value="1"/>
</dbReference>
<accession>A0A2S9QKS3</accession>
<dbReference type="OrthoDB" id="9801841at2"/>
<dbReference type="EMBL" id="MWZD01000022">
    <property type="protein sequence ID" value="PRI10183.1"/>
    <property type="molecule type" value="Genomic_DNA"/>
</dbReference>
<evidence type="ECO:0000259" key="1">
    <source>
        <dbReference type="PROSITE" id="PS51746"/>
    </source>
</evidence>
<organism evidence="2 3">
    <name type="scientific">Leucobacter massiliensis</name>
    <dbReference type="NCBI Taxonomy" id="1686285"/>
    <lineage>
        <taxon>Bacteria</taxon>
        <taxon>Bacillati</taxon>
        <taxon>Actinomycetota</taxon>
        <taxon>Actinomycetes</taxon>
        <taxon>Micrococcales</taxon>
        <taxon>Microbacteriaceae</taxon>
        <taxon>Leucobacter</taxon>
    </lineage>
</organism>
<gene>
    <name evidence="2" type="ORF">B4915_12260</name>
</gene>
<dbReference type="Proteomes" id="UP000238650">
    <property type="component" value="Unassembled WGS sequence"/>
</dbReference>
<dbReference type="SUPFAM" id="SSF81606">
    <property type="entry name" value="PP2C-like"/>
    <property type="match status" value="1"/>
</dbReference>
<protein>
    <submittedName>
        <fullName evidence="2">Serine/threonine protein phosphatase</fullName>
    </submittedName>
</protein>
<dbReference type="Gene3D" id="3.60.40.10">
    <property type="entry name" value="PPM-type phosphatase domain"/>
    <property type="match status" value="1"/>
</dbReference>
<sequence>MRTGHAGEPGRYPGPVAAPVVEAASRSDVGVRRAVNEDAVIAQWPVYLVADGMGGHEAGELASAAAVRAFAELAGASRLPTIAEVSSAIERARAAVDDVAYGTQRGAGCTLTGAVLVAHEGRAQWYVLNIGDSRVYQHRGSTLQQITLDHSLQAELAAAGDAAAERTPRNVITRALGSDDARHDAWLLPVSAGTRLLICSDGLTTELSDEELRAVLAVGGRPEAVAEELVRRACEAGGRDNVTVIVVDTVSGPAAWAVPAVQGAAAAEETGDETLEVTRPVR</sequence>
<dbReference type="InterPro" id="IPR036457">
    <property type="entry name" value="PPM-type-like_dom_sf"/>
</dbReference>
<dbReference type="GO" id="GO:0004722">
    <property type="term" value="F:protein serine/threonine phosphatase activity"/>
    <property type="evidence" value="ECO:0007669"/>
    <property type="project" value="InterPro"/>
</dbReference>
<dbReference type="RefSeq" id="WP_105806117.1">
    <property type="nucleotide sequence ID" value="NZ_MWZD01000022.1"/>
</dbReference>
<dbReference type="Pfam" id="PF13672">
    <property type="entry name" value="PP2C_2"/>
    <property type="match status" value="1"/>
</dbReference>
<dbReference type="AlphaFoldDB" id="A0A2S9QKS3"/>
<reference evidence="2 3" key="1">
    <citation type="journal article" date="2017" name="New Microbes New Infect">
        <title>Genome sequence of 'Leucobacter massiliensis' sp. nov. isolated from human pharynx after travel to the 2014 Hajj.</title>
        <authorList>
            <person name="Leangapichart T."/>
            <person name="Gautret P."/>
            <person name="Nguyen T.T."/>
            <person name="Armstrong N."/>
            <person name="Rolain J.M."/>
        </authorList>
    </citation>
    <scope>NUCLEOTIDE SEQUENCE [LARGE SCALE GENOMIC DNA]</scope>
    <source>
        <strain evidence="2 3">122RC15</strain>
    </source>
</reference>
<feature type="domain" description="PPM-type phosphatase" evidence="1">
    <location>
        <begin position="22"/>
        <end position="249"/>
    </location>
</feature>
<dbReference type="InterPro" id="IPR001932">
    <property type="entry name" value="PPM-type_phosphatase-like_dom"/>
</dbReference>
<proteinExistence type="predicted"/>
<evidence type="ECO:0000313" key="2">
    <source>
        <dbReference type="EMBL" id="PRI10183.1"/>
    </source>
</evidence>
<dbReference type="PROSITE" id="PS51746">
    <property type="entry name" value="PPM_2"/>
    <property type="match status" value="1"/>
</dbReference>
<dbReference type="PANTHER" id="PTHR47992">
    <property type="entry name" value="PROTEIN PHOSPHATASE"/>
    <property type="match status" value="1"/>
</dbReference>
<evidence type="ECO:0000313" key="3">
    <source>
        <dbReference type="Proteomes" id="UP000238650"/>
    </source>
</evidence>
<dbReference type="SMART" id="SM00331">
    <property type="entry name" value="PP2C_SIG"/>
    <property type="match status" value="1"/>
</dbReference>
<keyword evidence="3" id="KW-1185">Reference proteome</keyword>
<comment type="caution">
    <text evidence="2">The sequence shown here is derived from an EMBL/GenBank/DDBJ whole genome shotgun (WGS) entry which is preliminary data.</text>
</comment>